<organism evidence="10 11">
    <name type="scientific">Eisenbergiella tayi</name>
    <dbReference type="NCBI Taxonomy" id="1432052"/>
    <lineage>
        <taxon>Bacteria</taxon>
        <taxon>Bacillati</taxon>
        <taxon>Bacillota</taxon>
        <taxon>Clostridia</taxon>
        <taxon>Lachnospirales</taxon>
        <taxon>Lachnospiraceae</taxon>
        <taxon>Eisenbergiella</taxon>
    </lineage>
</organism>
<evidence type="ECO:0000256" key="5">
    <source>
        <dbReference type="ARBA" id="ARBA00012670"/>
    </source>
</evidence>
<evidence type="ECO:0000256" key="3">
    <source>
        <dbReference type="ARBA" id="ARBA00007186"/>
    </source>
</evidence>
<dbReference type="PATRIC" id="fig|1432052.3.peg.2263"/>
<gene>
    <name evidence="10" type="primary">abfA_3</name>
    <name evidence="10" type="ORF">BEH84_02055</name>
</gene>
<evidence type="ECO:0000256" key="7">
    <source>
        <dbReference type="ARBA" id="ARBA00023277"/>
    </source>
</evidence>
<proteinExistence type="inferred from homology"/>
<dbReference type="EC" id="3.2.1.55" evidence="5"/>
<dbReference type="SUPFAM" id="SSF51445">
    <property type="entry name" value="(Trans)glycosidases"/>
    <property type="match status" value="1"/>
</dbReference>
<reference evidence="10 11" key="1">
    <citation type="submission" date="2016-07" db="EMBL/GenBank/DDBJ databases">
        <title>Characterization of isolates of Eisenbergiella tayi derived from blood cultures, using whole genome sequencing.</title>
        <authorList>
            <person name="Burdz T."/>
            <person name="Wiebe D."/>
            <person name="Huynh C."/>
            <person name="Bernard K."/>
        </authorList>
    </citation>
    <scope>NUCLEOTIDE SEQUENCE [LARGE SCALE GENOMIC DNA]</scope>
    <source>
        <strain evidence="10 11">NML 120489</strain>
    </source>
</reference>
<evidence type="ECO:0000256" key="2">
    <source>
        <dbReference type="ARBA" id="ARBA00004881"/>
    </source>
</evidence>
<dbReference type="Pfam" id="PF06964">
    <property type="entry name" value="Alpha-L-AF_C"/>
    <property type="match status" value="1"/>
</dbReference>
<dbReference type="GO" id="GO:0000272">
    <property type="term" value="P:polysaccharide catabolic process"/>
    <property type="evidence" value="ECO:0007669"/>
    <property type="project" value="TreeGrafter"/>
</dbReference>
<dbReference type="InterPro" id="IPR013780">
    <property type="entry name" value="Glyco_hydro_b"/>
</dbReference>
<comment type="pathway">
    <text evidence="2">Glycan metabolism.</text>
</comment>
<dbReference type="PANTHER" id="PTHR43576">
    <property type="entry name" value="ALPHA-L-ARABINOFURANOSIDASE C-RELATED"/>
    <property type="match status" value="1"/>
</dbReference>
<comment type="similarity">
    <text evidence="3">Belongs to the glycosyl hydrolase 51 family.</text>
</comment>
<evidence type="ECO:0000313" key="11">
    <source>
        <dbReference type="Proteomes" id="UP000095003"/>
    </source>
</evidence>
<comment type="subunit">
    <text evidence="4">Homohexamer; trimer of dimers.</text>
</comment>
<comment type="catalytic activity">
    <reaction evidence="1">
        <text>Hydrolysis of terminal non-reducing alpha-L-arabinofuranoside residues in alpha-L-arabinosides.</text>
        <dbReference type="EC" id="3.2.1.55"/>
    </reaction>
</comment>
<feature type="domain" description="Alpha-L-arabinofuranosidase C-terminal" evidence="9">
    <location>
        <begin position="305"/>
        <end position="500"/>
    </location>
</feature>
<dbReference type="PANTHER" id="PTHR43576:SF3">
    <property type="entry name" value="ALPHA-L-ARABINOFURANOSIDASE C"/>
    <property type="match status" value="1"/>
</dbReference>
<keyword evidence="8 10" id="KW-0326">Glycosidase</keyword>
<dbReference type="RefSeq" id="WP_069156744.1">
    <property type="nucleotide sequence ID" value="NZ_JBKXXQ010000051.1"/>
</dbReference>
<dbReference type="AlphaFoldDB" id="A0A1E3AT96"/>
<dbReference type="SUPFAM" id="SSF51011">
    <property type="entry name" value="Glycosyl hydrolase domain"/>
    <property type="match status" value="1"/>
</dbReference>
<keyword evidence="7" id="KW-0119">Carbohydrate metabolism</keyword>
<dbReference type="GO" id="GO:0046373">
    <property type="term" value="P:L-arabinose metabolic process"/>
    <property type="evidence" value="ECO:0007669"/>
    <property type="project" value="InterPro"/>
</dbReference>
<comment type="caution">
    <text evidence="10">The sequence shown here is derived from an EMBL/GenBank/DDBJ whole genome shotgun (WGS) entry which is preliminary data.</text>
</comment>
<evidence type="ECO:0000256" key="8">
    <source>
        <dbReference type="ARBA" id="ARBA00023295"/>
    </source>
</evidence>
<evidence type="ECO:0000259" key="9">
    <source>
        <dbReference type="SMART" id="SM00813"/>
    </source>
</evidence>
<dbReference type="GeneID" id="93305041"/>
<dbReference type="Proteomes" id="UP000095003">
    <property type="component" value="Unassembled WGS sequence"/>
</dbReference>
<evidence type="ECO:0000256" key="4">
    <source>
        <dbReference type="ARBA" id="ARBA00011165"/>
    </source>
</evidence>
<keyword evidence="6 10" id="KW-0378">Hydrolase</keyword>
<dbReference type="InterPro" id="IPR017853">
    <property type="entry name" value="GH"/>
</dbReference>
<accession>A0A1E3AT96</accession>
<evidence type="ECO:0000256" key="1">
    <source>
        <dbReference type="ARBA" id="ARBA00001462"/>
    </source>
</evidence>
<name>A0A1E3AT96_9FIRM</name>
<dbReference type="Gene3D" id="3.20.20.80">
    <property type="entry name" value="Glycosidases"/>
    <property type="match status" value="1"/>
</dbReference>
<evidence type="ECO:0000256" key="6">
    <source>
        <dbReference type="ARBA" id="ARBA00022801"/>
    </source>
</evidence>
<dbReference type="InterPro" id="IPR055235">
    <property type="entry name" value="ASD1_cat"/>
</dbReference>
<dbReference type="InterPro" id="IPR010720">
    <property type="entry name" value="Alpha-L-AF_C"/>
</dbReference>
<dbReference type="SMART" id="SM00813">
    <property type="entry name" value="Alpha-L-AF_C"/>
    <property type="match status" value="1"/>
</dbReference>
<protein>
    <recommendedName>
        <fullName evidence="5">non-reducing end alpha-L-arabinofuranosidase</fullName>
        <ecNumber evidence="5">3.2.1.55</ecNumber>
    </recommendedName>
</protein>
<dbReference type="EMBL" id="MCGI01000002">
    <property type="protein sequence ID" value="ODM11446.1"/>
    <property type="molecule type" value="Genomic_DNA"/>
</dbReference>
<dbReference type="Gene3D" id="2.60.40.1180">
    <property type="entry name" value="Golgi alpha-mannosidase II"/>
    <property type="match status" value="1"/>
</dbReference>
<dbReference type="Pfam" id="PF22848">
    <property type="entry name" value="ASD1_dom"/>
    <property type="match status" value="1"/>
</dbReference>
<dbReference type="GO" id="GO:0046556">
    <property type="term" value="F:alpha-L-arabinofuranosidase activity"/>
    <property type="evidence" value="ECO:0007669"/>
    <property type="project" value="UniProtKB-EC"/>
</dbReference>
<sequence length="509" mass="58597">MEKGIKQKIIVNPAFTVGKVDERLYGTFLEHIHTIVYGCLYNPSHPQADANGFRKDVLDLLRDLGTTFIRYPGGNFVSGYHWKDGIGPRDKRIRKYDLAWEQEESNQVGIDEFCTLCRQLNIEPMLVLNLGTGTSEEALEELEYCNYDGNTKWAVERRKNGYQNPHNVKLWGLGNEMDGIHQIEHKTPVEYARKAVETARMMKKMDKSIKLVLCGSCSPEIDLKTYPEWDRIVLEEAYEDIDYISLHRYYTYNPDTGMYAMNTDTLENIAHLPIDISNYIDTIMAASRFVQGKKRCSKSVYISFDEWGILSSKNFEKERYPQWTEICDDKRSSTALDAVLHGAFMITMINKCDVVKVACESIVIGSMIMVDPNGGCFRQTTFYPFRDVALLGKGIVLKQSAEGPREDAGKYGELPVIQSAVIYNDEKKEIVVFAVNFSKQKDIPFELSIQEFKEAECIEFRQLYEKEAFAGNTFKNPFRVVPHLLEVDKKQRNFVLPPISWNVIRYRIK</sequence>
<evidence type="ECO:0000313" key="10">
    <source>
        <dbReference type="EMBL" id="ODM11446.1"/>
    </source>
</evidence>